<dbReference type="PANTHER" id="PTHR30038:SF0">
    <property type="entry name" value="TUNGSTEN-CONTAINING ALDEHYDE FERREDOXIN OXIDOREDUCTASE"/>
    <property type="match status" value="1"/>
</dbReference>
<keyword evidence="6" id="KW-0408">Iron</keyword>
<keyword evidence="3" id="KW-0004">4Fe-4S</keyword>
<evidence type="ECO:0000256" key="1">
    <source>
        <dbReference type="ARBA" id="ARBA00001966"/>
    </source>
</evidence>
<evidence type="ECO:0000259" key="9">
    <source>
        <dbReference type="SMART" id="SM00790"/>
    </source>
</evidence>
<dbReference type="InterPro" id="IPR036021">
    <property type="entry name" value="Tungsten_al_ferr_oxy-like_C"/>
</dbReference>
<evidence type="ECO:0000256" key="6">
    <source>
        <dbReference type="ARBA" id="ARBA00023004"/>
    </source>
</evidence>
<evidence type="ECO:0000313" key="11">
    <source>
        <dbReference type="Proteomes" id="UP000199608"/>
    </source>
</evidence>
<keyword evidence="11" id="KW-1185">Reference proteome</keyword>
<evidence type="ECO:0000256" key="4">
    <source>
        <dbReference type="ARBA" id="ARBA00022723"/>
    </source>
</evidence>
<dbReference type="SMART" id="SM00790">
    <property type="entry name" value="AFOR_N"/>
    <property type="match status" value="1"/>
</dbReference>
<keyword evidence="4" id="KW-0479">Metal-binding</keyword>
<sequence>MRYGETGINLEVDLTVGNIERVETDPEVTRLHLGGNGSAARLIWDRVSPETDAFSPDNLLIFSTGLFDGTPIPAANRTMVDTISPQTNMFSNSIFGGYFGPELKHAGYDKIVLRGKSQDLVYLWIHNDKVELRDASHLKGMGAQETAHAIKDELNDRDIQVAAIGLAGENRLFMASIEHYNGSASRGVGVVMGDKRLKAIAVRGTKDFQVANPEEMFKLCLQHYQDINESPFNGDLMAIEWNDAWHHNNFAWGNARTRRKDFWHQEQEDRWKDYTLKIRDRLQGCYNCPKNCHLVVKPPGRQRYMLKCFGKGTWHMAAFEELPFTFDIMALSQEYGVDSYAAPQALAFAIELYEAGILTDKDLPDFPEKSADRFYYLLEKLVRREGVGDILANGVYRAARQIGNGAEEYDHNTMKKFEQIPLKLGKVNYPYYLMYCTSDKMAINQTEGSYPQDPIKEPAERKEFTDEWMSAPERFKKFFQEWEPRTHPSFEAAINICDWNETMHYVDDSLGLCAFCSSFRGQFGGGSAYNIYNIPTFIKLATGIEMDADDLWQVARRNRNLVRAINMSRGLKRADEKPPADHWKKREPENEQKLLDGYYTFKGWTNEGVPTKLTLDKLGLGDVADELIKRGLIKGDEDICYKDQSCYSEGRPKNAEVSFRKAENFTLTEYNIKNK</sequence>
<keyword evidence="5" id="KW-0560">Oxidoreductase</keyword>
<dbReference type="GO" id="GO:0046872">
    <property type="term" value="F:metal ion binding"/>
    <property type="evidence" value="ECO:0007669"/>
    <property type="project" value="UniProtKB-KW"/>
</dbReference>
<dbReference type="GO" id="GO:0016625">
    <property type="term" value="F:oxidoreductase activity, acting on the aldehyde or oxo group of donors, iron-sulfur protein as acceptor"/>
    <property type="evidence" value="ECO:0007669"/>
    <property type="project" value="InterPro"/>
</dbReference>
<dbReference type="GO" id="GO:0009055">
    <property type="term" value="F:electron transfer activity"/>
    <property type="evidence" value="ECO:0007669"/>
    <property type="project" value="InterPro"/>
</dbReference>
<comment type="similarity">
    <text evidence="2">Belongs to the AOR/FOR family.</text>
</comment>
<evidence type="ECO:0000256" key="2">
    <source>
        <dbReference type="ARBA" id="ARBA00011032"/>
    </source>
</evidence>
<dbReference type="Pfam" id="PF02730">
    <property type="entry name" value="AFOR_N"/>
    <property type="match status" value="1"/>
</dbReference>
<dbReference type="EMBL" id="FNLL01000010">
    <property type="protein sequence ID" value="SDU51399.1"/>
    <property type="molecule type" value="Genomic_DNA"/>
</dbReference>
<dbReference type="InterPro" id="IPR001203">
    <property type="entry name" value="OxRdtase_Ald_Fedxn_C"/>
</dbReference>
<dbReference type="InterPro" id="IPR013985">
    <property type="entry name" value="Ald_Fedxn_OxRdtase_dom3"/>
</dbReference>
<evidence type="ECO:0000256" key="8">
    <source>
        <dbReference type="ARBA" id="ARBA00049934"/>
    </source>
</evidence>
<evidence type="ECO:0000256" key="3">
    <source>
        <dbReference type="ARBA" id="ARBA00022485"/>
    </source>
</evidence>
<dbReference type="Gene3D" id="3.60.9.10">
    <property type="entry name" value="Aldehyde ferredoxin oxidoreductase, N-terminal domain"/>
    <property type="match status" value="1"/>
</dbReference>
<dbReference type="Pfam" id="PF01314">
    <property type="entry name" value="AFOR_C"/>
    <property type="match status" value="1"/>
</dbReference>
<accession>A0A1H2J4Q8</accession>
<dbReference type="InterPro" id="IPR013983">
    <property type="entry name" value="Ald_Fedxn_OxRdtase_N"/>
</dbReference>
<dbReference type="InterPro" id="IPR013984">
    <property type="entry name" value="Ald_Fedxn_OxRdtase_dom2"/>
</dbReference>
<dbReference type="SUPFAM" id="SSF48310">
    <property type="entry name" value="Aldehyde ferredoxin oxidoreductase, C-terminal domains"/>
    <property type="match status" value="1"/>
</dbReference>
<keyword evidence="7" id="KW-0411">Iron-sulfur</keyword>
<feature type="domain" description="Aldehyde ferredoxin oxidoreductase N-terminal" evidence="9">
    <location>
        <begin position="6"/>
        <end position="206"/>
    </location>
</feature>
<dbReference type="GO" id="GO:0051539">
    <property type="term" value="F:4 iron, 4 sulfur cluster binding"/>
    <property type="evidence" value="ECO:0007669"/>
    <property type="project" value="UniProtKB-KW"/>
</dbReference>
<organism evidence="10 11">
    <name type="scientific">Desulfobacula phenolica</name>
    <dbReference type="NCBI Taxonomy" id="90732"/>
    <lineage>
        <taxon>Bacteria</taxon>
        <taxon>Pseudomonadati</taxon>
        <taxon>Thermodesulfobacteriota</taxon>
        <taxon>Desulfobacteria</taxon>
        <taxon>Desulfobacterales</taxon>
        <taxon>Desulfobacteraceae</taxon>
        <taxon>Desulfobacula</taxon>
    </lineage>
</organism>
<dbReference type="Gene3D" id="1.10.599.10">
    <property type="entry name" value="Aldehyde Ferredoxin Oxidoreductase Protein, subunit A, domain 3"/>
    <property type="match status" value="1"/>
</dbReference>
<comment type="cofactor">
    <cofactor evidence="8">
        <name>tungstopterin</name>
        <dbReference type="ChEBI" id="CHEBI:30402"/>
    </cofactor>
</comment>
<dbReference type="RefSeq" id="WP_014959479.1">
    <property type="nucleotide sequence ID" value="NZ_FNLL01000010.1"/>
</dbReference>
<dbReference type="Proteomes" id="UP000199608">
    <property type="component" value="Unassembled WGS sequence"/>
</dbReference>
<dbReference type="PANTHER" id="PTHR30038">
    <property type="entry name" value="ALDEHYDE FERREDOXIN OXIDOREDUCTASE"/>
    <property type="match status" value="1"/>
</dbReference>
<dbReference type="SUPFAM" id="SSF56228">
    <property type="entry name" value="Aldehyde ferredoxin oxidoreductase, N-terminal domain"/>
    <property type="match status" value="1"/>
</dbReference>
<protein>
    <submittedName>
        <fullName evidence="10">Aldehyde:ferredoxin oxidoreductase</fullName>
    </submittedName>
</protein>
<comment type="cofactor">
    <cofactor evidence="1">
        <name>[4Fe-4S] cluster</name>
        <dbReference type="ChEBI" id="CHEBI:49883"/>
    </cofactor>
</comment>
<dbReference type="InterPro" id="IPR051919">
    <property type="entry name" value="W-dependent_AOR"/>
</dbReference>
<gene>
    <name evidence="10" type="ORF">SAMN04487931_110178</name>
</gene>
<proteinExistence type="inferred from homology"/>
<evidence type="ECO:0000256" key="5">
    <source>
        <dbReference type="ARBA" id="ARBA00023002"/>
    </source>
</evidence>
<reference evidence="11" key="1">
    <citation type="submission" date="2016-10" db="EMBL/GenBank/DDBJ databases">
        <authorList>
            <person name="Varghese N."/>
            <person name="Submissions S."/>
        </authorList>
    </citation>
    <scope>NUCLEOTIDE SEQUENCE [LARGE SCALE GENOMIC DNA]</scope>
    <source>
        <strain evidence="11">DSM 3384</strain>
    </source>
</reference>
<dbReference type="AlphaFoldDB" id="A0A1H2J4Q8"/>
<dbReference type="InterPro" id="IPR036503">
    <property type="entry name" value="Ald_Fedxn_OxRdtase_N_sf"/>
</dbReference>
<evidence type="ECO:0000256" key="7">
    <source>
        <dbReference type="ARBA" id="ARBA00023014"/>
    </source>
</evidence>
<name>A0A1H2J4Q8_9BACT</name>
<dbReference type="Gene3D" id="1.10.569.10">
    <property type="entry name" value="Aldehyde Ferredoxin Oxidoreductase Protein, subunit A, domain 2"/>
    <property type="match status" value="1"/>
</dbReference>
<evidence type="ECO:0000313" key="10">
    <source>
        <dbReference type="EMBL" id="SDU51399.1"/>
    </source>
</evidence>